<reference evidence="1 2" key="1">
    <citation type="submission" date="2019-07" db="EMBL/GenBank/DDBJ databases">
        <title>Novel species of Flavobacterium.</title>
        <authorList>
            <person name="Liu Q."/>
            <person name="Xin Y.-H."/>
        </authorList>
    </citation>
    <scope>NUCLEOTIDE SEQUENCE [LARGE SCALE GENOMIC DNA]</scope>
    <source>
        <strain evidence="1 2">LB1R34</strain>
    </source>
</reference>
<evidence type="ECO:0000313" key="2">
    <source>
        <dbReference type="Proteomes" id="UP000316371"/>
    </source>
</evidence>
<keyword evidence="2" id="KW-1185">Reference proteome</keyword>
<proteinExistence type="predicted"/>
<dbReference type="InterPro" id="IPR005901">
    <property type="entry name" value="GLPGLI"/>
</dbReference>
<accession>A0A553E2D2</accession>
<evidence type="ECO:0000313" key="1">
    <source>
        <dbReference type="EMBL" id="TRX39196.1"/>
    </source>
</evidence>
<dbReference type="Pfam" id="PF09697">
    <property type="entry name" value="Porph_ging"/>
    <property type="match status" value="1"/>
</dbReference>
<dbReference type="OrthoDB" id="1068986at2"/>
<gene>
    <name evidence="1" type="ORF">FNW21_09685</name>
</gene>
<organism evidence="1 2">
    <name type="scientific">Flavobacterium restrictum</name>
    <dbReference type="NCBI Taxonomy" id="2594428"/>
    <lineage>
        <taxon>Bacteria</taxon>
        <taxon>Pseudomonadati</taxon>
        <taxon>Bacteroidota</taxon>
        <taxon>Flavobacteriia</taxon>
        <taxon>Flavobacteriales</taxon>
        <taxon>Flavobacteriaceae</taxon>
        <taxon>Flavobacterium</taxon>
    </lineage>
</organism>
<dbReference type="NCBIfam" id="TIGR01200">
    <property type="entry name" value="GLPGLI"/>
    <property type="match status" value="1"/>
</dbReference>
<dbReference type="EMBL" id="VJZT01000009">
    <property type="protein sequence ID" value="TRX39196.1"/>
    <property type="molecule type" value="Genomic_DNA"/>
</dbReference>
<dbReference type="Proteomes" id="UP000316371">
    <property type="component" value="Unassembled WGS sequence"/>
</dbReference>
<dbReference type="AlphaFoldDB" id="A0A553E2D2"/>
<name>A0A553E2D2_9FLAO</name>
<sequence>MKKKIFILLIATIISYGQNIKAVYVSTSIKSMGEDDGKSSEIKPRTFTYSYSNKKSIYTMVSIQKSSIDTSFIEHDGIKFPTYNEVIVPSSDITYKDLKNNLLLKEYTIQNKNFSAKDKLTDYQWIITDEKAVINGYNCTKATTTKDIFPVSAWFCDEIPINDGPVEFWGLPGLILKVDLGGYSVITLDRIKITKENLPVNEPENKSKQESLDNFYNSIDSHLSSTSIFSTLK</sequence>
<dbReference type="RefSeq" id="WP_144256539.1">
    <property type="nucleotide sequence ID" value="NZ_VJZT01000009.1"/>
</dbReference>
<protein>
    <submittedName>
        <fullName evidence="1">GLPGLI family protein</fullName>
    </submittedName>
</protein>
<comment type="caution">
    <text evidence="1">The sequence shown here is derived from an EMBL/GenBank/DDBJ whole genome shotgun (WGS) entry which is preliminary data.</text>
</comment>